<dbReference type="Proteomes" id="UP000234681">
    <property type="component" value="Chromosome 14"/>
</dbReference>
<name>A6JCU4_RAT</name>
<feature type="region of interest" description="Disordered" evidence="1">
    <location>
        <begin position="1"/>
        <end position="31"/>
    </location>
</feature>
<evidence type="ECO:0000256" key="1">
    <source>
        <dbReference type="SAM" id="MobiDB-lite"/>
    </source>
</evidence>
<evidence type="ECO:0000313" key="3">
    <source>
        <dbReference type="Proteomes" id="UP000234681"/>
    </source>
</evidence>
<accession>A6JCU4</accession>
<gene>
    <name evidence="2" type="ORF">rCG_57044</name>
</gene>
<proteinExistence type="predicted"/>
<sequence length="31" mass="3533">MEKSLNANVNEDEDDHYDPSKSKNLGKGPWN</sequence>
<dbReference type="AlphaFoldDB" id="A6JCU4"/>
<reference evidence="3" key="1">
    <citation type="submission" date="2005-09" db="EMBL/GenBank/DDBJ databases">
        <authorList>
            <person name="Mural R.J."/>
            <person name="Li P.W."/>
            <person name="Adams M.D."/>
            <person name="Amanatides P.G."/>
            <person name="Baden-Tillson H."/>
            <person name="Barnstead M."/>
            <person name="Chin S.H."/>
            <person name="Dew I."/>
            <person name="Evans C.A."/>
            <person name="Ferriera S."/>
            <person name="Flanigan M."/>
            <person name="Fosler C."/>
            <person name="Glodek A."/>
            <person name="Gu Z."/>
            <person name="Holt R.A."/>
            <person name="Jennings D."/>
            <person name="Kraft C.L."/>
            <person name="Lu F."/>
            <person name="Nguyen T."/>
            <person name="Nusskern D.R."/>
            <person name="Pfannkoch C.M."/>
            <person name="Sitter C."/>
            <person name="Sutton G.G."/>
            <person name="Venter J.C."/>
            <person name="Wang Z."/>
            <person name="Woodage T."/>
            <person name="Zheng X.H."/>
            <person name="Zhong F."/>
        </authorList>
    </citation>
    <scope>NUCLEOTIDE SEQUENCE [LARGE SCALE GENOMIC DNA]</scope>
    <source>
        <strain>BN</strain>
        <strain evidence="3">Sprague-Dawley</strain>
    </source>
</reference>
<protein>
    <submittedName>
        <fullName evidence="2">RCG57044</fullName>
    </submittedName>
</protein>
<evidence type="ECO:0000313" key="2">
    <source>
        <dbReference type="EMBL" id="EDL89866.1"/>
    </source>
</evidence>
<organism evidence="2 3">
    <name type="scientific">Rattus norvegicus</name>
    <name type="common">Rat</name>
    <dbReference type="NCBI Taxonomy" id="10116"/>
    <lineage>
        <taxon>Eukaryota</taxon>
        <taxon>Metazoa</taxon>
        <taxon>Chordata</taxon>
        <taxon>Craniata</taxon>
        <taxon>Vertebrata</taxon>
        <taxon>Euteleostomi</taxon>
        <taxon>Mammalia</taxon>
        <taxon>Eutheria</taxon>
        <taxon>Euarchontoglires</taxon>
        <taxon>Glires</taxon>
        <taxon>Rodentia</taxon>
        <taxon>Myomorpha</taxon>
        <taxon>Muroidea</taxon>
        <taxon>Muridae</taxon>
        <taxon>Murinae</taxon>
        <taxon>Rattus</taxon>
    </lineage>
</organism>
<dbReference type="EMBL" id="CH473981">
    <property type="protein sequence ID" value="EDL89866.1"/>
    <property type="molecule type" value="Genomic_DNA"/>
</dbReference>